<organism evidence="1 2">
    <name type="scientific">Panagrolaimus sp. JU765</name>
    <dbReference type="NCBI Taxonomy" id="591449"/>
    <lineage>
        <taxon>Eukaryota</taxon>
        <taxon>Metazoa</taxon>
        <taxon>Ecdysozoa</taxon>
        <taxon>Nematoda</taxon>
        <taxon>Chromadorea</taxon>
        <taxon>Rhabditida</taxon>
        <taxon>Tylenchina</taxon>
        <taxon>Panagrolaimomorpha</taxon>
        <taxon>Panagrolaimoidea</taxon>
        <taxon>Panagrolaimidae</taxon>
        <taxon>Panagrolaimus</taxon>
    </lineage>
</organism>
<sequence>MQYIPPGFWSRLITRILDDEKITQTIGKLFVVQSNDGTPLNTERRRSSSPKFENFTEPLIQNLADSINKEGFEFLLWKTGLEVDAFGTFLLSLKQFLPLANVRDVNYSISDLKKKSEDGIWRNFNLEQASLIELLIPNISIRIQFPDGTEYLLEQDRTIATRLLAVVVNVIDDLLEDWFPALGTRFVHTSEGRLLIDRLIPCPECAINEYNHLKSQKSVEMDDYDQHHILKTPPRSQTLDNFVNFTKSSIYLFTVEECILAARGTPFSDTKNDLICPKHEMINIEEISPDVIFYDLNSELSLSEESIKRGKLMGRGAFGFVFDGYVKKKENEIFSEVALKILEPVEPGINSNDSAKAAFEAFIIKWKNDALENCARSYCTARQELNMLADLNHQNVTSLIGFCSKPLTIAVELAPFGSLDQILSKYRRFDSRLSIDCLQQTCIQIAKALEYLHQNKIIYRDLKSENVLVWRFPLPRSYSTVQVKLGDYGISRYSYPSGVCKGYGGTEGFMAPEIMRSNGENEYNEK</sequence>
<protein>
    <submittedName>
        <fullName evidence="2">Protein kinase domain-containing protein</fullName>
    </submittedName>
</protein>
<reference evidence="2" key="1">
    <citation type="submission" date="2022-11" db="UniProtKB">
        <authorList>
            <consortium name="WormBaseParasite"/>
        </authorList>
    </citation>
    <scope>IDENTIFICATION</scope>
</reference>
<dbReference type="WBParaSite" id="JU765_v2.g1604.t1">
    <property type="protein sequence ID" value="JU765_v2.g1604.t1"/>
    <property type="gene ID" value="JU765_v2.g1604"/>
</dbReference>
<evidence type="ECO:0000313" key="2">
    <source>
        <dbReference type="WBParaSite" id="JU765_v2.g1604.t1"/>
    </source>
</evidence>
<accession>A0AC34QG93</accession>
<proteinExistence type="predicted"/>
<evidence type="ECO:0000313" key="1">
    <source>
        <dbReference type="Proteomes" id="UP000887576"/>
    </source>
</evidence>
<name>A0AC34QG93_9BILA</name>
<dbReference type="Proteomes" id="UP000887576">
    <property type="component" value="Unplaced"/>
</dbReference>